<evidence type="ECO:0000256" key="1">
    <source>
        <dbReference type="SAM" id="MobiDB-lite"/>
    </source>
</evidence>
<comment type="caution">
    <text evidence="2">The sequence shown here is derived from an EMBL/GenBank/DDBJ whole genome shotgun (WGS) entry which is preliminary data.</text>
</comment>
<accession>A0A8H4A8C1</accession>
<sequence>MTKAKRTSTRRMTVPGGEIIDRKPLTAFNRSSTFPYSRPQSKNSNENKTNVTSNNDHHCSKCTKSGDDNVNCLSARINRLEKLIRDLNIAVCPNSKPKNPSNSAPSANSSLYCHNAIDFSKMETNDLVTFSTQLGTLLFGNRNTNNHKSNVMSISNILAH</sequence>
<keyword evidence="3" id="KW-1185">Reference proteome</keyword>
<dbReference type="EMBL" id="WTPW01001200">
    <property type="protein sequence ID" value="KAF0449826.1"/>
    <property type="molecule type" value="Genomic_DNA"/>
</dbReference>
<dbReference type="AlphaFoldDB" id="A0A8H4A8C1"/>
<feature type="region of interest" description="Disordered" evidence="1">
    <location>
        <begin position="1"/>
        <end position="65"/>
    </location>
</feature>
<name>A0A8H4A8C1_GIGMA</name>
<proteinExistence type="predicted"/>
<feature type="compositionally biased region" description="Basic and acidic residues" evidence="1">
    <location>
        <begin position="55"/>
        <end position="65"/>
    </location>
</feature>
<evidence type="ECO:0000313" key="3">
    <source>
        <dbReference type="Proteomes" id="UP000439903"/>
    </source>
</evidence>
<evidence type="ECO:0000313" key="2">
    <source>
        <dbReference type="EMBL" id="KAF0449826.1"/>
    </source>
</evidence>
<protein>
    <submittedName>
        <fullName evidence="2">Uncharacterized protein</fullName>
    </submittedName>
</protein>
<dbReference type="Proteomes" id="UP000439903">
    <property type="component" value="Unassembled WGS sequence"/>
</dbReference>
<organism evidence="2 3">
    <name type="scientific">Gigaspora margarita</name>
    <dbReference type="NCBI Taxonomy" id="4874"/>
    <lineage>
        <taxon>Eukaryota</taxon>
        <taxon>Fungi</taxon>
        <taxon>Fungi incertae sedis</taxon>
        <taxon>Mucoromycota</taxon>
        <taxon>Glomeromycotina</taxon>
        <taxon>Glomeromycetes</taxon>
        <taxon>Diversisporales</taxon>
        <taxon>Gigasporaceae</taxon>
        <taxon>Gigaspora</taxon>
    </lineage>
</organism>
<feature type="compositionally biased region" description="Polar residues" evidence="1">
    <location>
        <begin position="28"/>
        <end position="54"/>
    </location>
</feature>
<dbReference type="OrthoDB" id="2390786at2759"/>
<reference evidence="2 3" key="1">
    <citation type="journal article" date="2019" name="Environ. Microbiol.">
        <title>At the nexus of three kingdoms: the genome of the mycorrhizal fungus Gigaspora margarita provides insights into plant, endobacterial and fungal interactions.</title>
        <authorList>
            <person name="Venice F."/>
            <person name="Ghignone S."/>
            <person name="Salvioli di Fossalunga A."/>
            <person name="Amselem J."/>
            <person name="Novero M."/>
            <person name="Xianan X."/>
            <person name="Sedzielewska Toro K."/>
            <person name="Morin E."/>
            <person name="Lipzen A."/>
            <person name="Grigoriev I.V."/>
            <person name="Henrissat B."/>
            <person name="Martin F.M."/>
            <person name="Bonfante P."/>
        </authorList>
    </citation>
    <scope>NUCLEOTIDE SEQUENCE [LARGE SCALE GENOMIC DNA]</scope>
    <source>
        <strain evidence="2 3">BEG34</strain>
    </source>
</reference>
<gene>
    <name evidence="2" type="ORF">F8M41_002318</name>
</gene>